<protein>
    <recommendedName>
        <fullName evidence="1">HAT C-terminal dimerisation domain-containing protein</fullName>
    </recommendedName>
</protein>
<keyword evidence="3" id="KW-1185">Reference proteome</keyword>
<dbReference type="InterPro" id="IPR008906">
    <property type="entry name" value="HATC_C_dom"/>
</dbReference>
<dbReference type="Proteomes" id="UP001642483">
    <property type="component" value="Unassembled WGS sequence"/>
</dbReference>
<proteinExistence type="predicted"/>
<sequence>MNGLSMGMGFPREMSHGMGWDSWITFSKSVVSTVISFMKELNLSSELSDVCEVTGTVEQNPSDFDLLFVPPRNKTLKFGTPIMSNCIEEEVNTFQKLRQPSSQPLDYWKNEHRFPLLTAGAKTVLAIPVSSAAVERLFSAAGLLLTKLGWDGTDKNVPWTSLGYTVAHK</sequence>
<dbReference type="InterPro" id="IPR012337">
    <property type="entry name" value="RNaseH-like_sf"/>
</dbReference>
<name>A0ABP0G1W4_CLALP</name>
<organism evidence="2 3">
    <name type="scientific">Clavelina lepadiformis</name>
    <name type="common">Light-bulb sea squirt</name>
    <name type="synonym">Ascidia lepadiformis</name>
    <dbReference type="NCBI Taxonomy" id="159417"/>
    <lineage>
        <taxon>Eukaryota</taxon>
        <taxon>Metazoa</taxon>
        <taxon>Chordata</taxon>
        <taxon>Tunicata</taxon>
        <taxon>Ascidiacea</taxon>
        <taxon>Aplousobranchia</taxon>
        <taxon>Clavelinidae</taxon>
        <taxon>Clavelina</taxon>
    </lineage>
</organism>
<reference evidence="2 3" key="1">
    <citation type="submission" date="2024-02" db="EMBL/GenBank/DDBJ databases">
        <authorList>
            <person name="Daric V."/>
            <person name="Darras S."/>
        </authorList>
    </citation>
    <scope>NUCLEOTIDE SEQUENCE [LARGE SCALE GENOMIC DNA]</scope>
</reference>
<dbReference type="SUPFAM" id="SSF53098">
    <property type="entry name" value="Ribonuclease H-like"/>
    <property type="match status" value="1"/>
</dbReference>
<evidence type="ECO:0000313" key="2">
    <source>
        <dbReference type="EMBL" id="CAK8685836.1"/>
    </source>
</evidence>
<evidence type="ECO:0000313" key="3">
    <source>
        <dbReference type="Proteomes" id="UP001642483"/>
    </source>
</evidence>
<accession>A0ABP0G1W4</accession>
<evidence type="ECO:0000259" key="1">
    <source>
        <dbReference type="Pfam" id="PF05699"/>
    </source>
</evidence>
<feature type="domain" description="HAT C-terminal dimerisation" evidence="1">
    <location>
        <begin position="100"/>
        <end position="146"/>
    </location>
</feature>
<gene>
    <name evidence="2" type="ORF">CVLEPA_LOCUS16926</name>
</gene>
<dbReference type="Pfam" id="PF05699">
    <property type="entry name" value="Dimer_Tnp_hAT"/>
    <property type="match status" value="1"/>
</dbReference>
<dbReference type="EMBL" id="CAWYQH010000101">
    <property type="protein sequence ID" value="CAK8685836.1"/>
    <property type="molecule type" value="Genomic_DNA"/>
</dbReference>
<comment type="caution">
    <text evidence="2">The sequence shown here is derived from an EMBL/GenBank/DDBJ whole genome shotgun (WGS) entry which is preliminary data.</text>
</comment>